<dbReference type="GO" id="GO:0005886">
    <property type="term" value="C:plasma membrane"/>
    <property type="evidence" value="ECO:0007669"/>
    <property type="project" value="UniProtKB-SubCell"/>
</dbReference>
<feature type="transmembrane region" description="Helical" evidence="8">
    <location>
        <begin position="13"/>
        <end position="31"/>
    </location>
</feature>
<keyword evidence="5 8" id="KW-0812">Transmembrane</keyword>
<keyword evidence="7 8" id="KW-0472">Membrane</keyword>
<dbReference type="AlphaFoldDB" id="A0A380W8V7"/>
<keyword evidence="3" id="KW-0328">Glycosyltransferase</keyword>
<comment type="subcellular location">
    <subcellularLocation>
        <location evidence="1">Cell membrane</location>
        <topology evidence="1">Multi-pass membrane protein</topology>
    </subcellularLocation>
</comment>
<dbReference type="RefSeq" id="WP_002715354.1">
    <property type="nucleotide sequence ID" value="NZ_UFSI01000001.1"/>
</dbReference>
<feature type="transmembrane region" description="Helical" evidence="8">
    <location>
        <begin position="318"/>
        <end position="337"/>
    </location>
</feature>
<dbReference type="Pfam" id="PF13231">
    <property type="entry name" value="PMT_2"/>
    <property type="match status" value="1"/>
</dbReference>
<gene>
    <name evidence="10" type="ORF">NCTC12722_01723</name>
</gene>
<dbReference type="PANTHER" id="PTHR33908">
    <property type="entry name" value="MANNOSYLTRANSFERASE YKCB-RELATED"/>
    <property type="match status" value="1"/>
</dbReference>
<feature type="transmembrane region" description="Helical" evidence="8">
    <location>
        <begin position="116"/>
        <end position="136"/>
    </location>
</feature>
<keyword evidence="4 10" id="KW-0808">Transferase</keyword>
<feature type="transmembrane region" description="Helical" evidence="8">
    <location>
        <begin position="259"/>
        <end position="280"/>
    </location>
</feature>
<organism evidence="10 11">
    <name type="scientific">Afipia felis</name>
    <name type="common">Cat scratch disease bacillus</name>
    <dbReference type="NCBI Taxonomy" id="1035"/>
    <lineage>
        <taxon>Bacteria</taxon>
        <taxon>Pseudomonadati</taxon>
        <taxon>Pseudomonadota</taxon>
        <taxon>Alphaproteobacteria</taxon>
        <taxon>Hyphomicrobiales</taxon>
        <taxon>Nitrobacteraceae</taxon>
        <taxon>Afipia</taxon>
    </lineage>
</organism>
<evidence type="ECO:0000256" key="5">
    <source>
        <dbReference type="ARBA" id="ARBA00022692"/>
    </source>
</evidence>
<feature type="transmembrane region" description="Helical" evidence="8">
    <location>
        <begin position="292"/>
        <end position="312"/>
    </location>
</feature>
<accession>A0A380W8V7</accession>
<sequence>MLFLRLGDSSIPAWVWIVGLWFLMVFPAIWLRGAHFEEGTVVALARSALEDGHWLEPHRYGIRFVERPVLLSWMIAAAGTVTGNASLMLARGIQVLFLLAGGGLVFRLVQPQAGKAAALFGVLCWFATPMVALKLITAEPDVTVSVLLFAAFTAWWEGENQARVSPARWLVVALALTAASLTKGPQPLGYFVLGVSAYIMLKRRWSQVPGFIAAVLIALSITAAWYLAVDKTGDASGWLRHSRIGGLEFSQWVYVHIKFVIILFFQWLPGSLLLIPAFRILAERHPRQDSDLLLATVLYATLCSVALLFWPGGVSSRYAMPSSAALAVMCGLLFAAWQVTWPKLIATCAAIVIAMSAYLIVLGWIAMPFLPSAFRQSKIAAQIIQSVRPQNMPLYVTAHAFDHDVLVYLKSPIRELPIEDLKHQTTPFMAALSPEDVAQLMQEAPQFIVTPRAVLPRNSMSQIVAVTLR</sequence>
<evidence type="ECO:0000313" key="10">
    <source>
        <dbReference type="EMBL" id="SUU84527.1"/>
    </source>
</evidence>
<dbReference type="InterPro" id="IPR050297">
    <property type="entry name" value="LipidA_mod_glycosyltrf_83"/>
</dbReference>
<evidence type="ECO:0000256" key="2">
    <source>
        <dbReference type="ARBA" id="ARBA00022475"/>
    </source>
</evidence>
<dbReference type="GO" id="GO:0016763">
    <property type="term" value="F:pentosyltransferase activity"/>
    <property type="evidence" value="ECO:0007669"/>
    <property type="project" value="TreeGrafter"/>
</dbReference>
<evidence type="ECO:0000259" key="9">
    <source>
        <dbReference type="Pfam" id="PF13231"/>
    </source>
</evidence>
<dbReference type="Proteomes" id="UP000254343">
    <property type="component" value="Unassembled WGS sequence"/>
</dbReference>
<dbReference type="InterPro" id="IPR038731">
    <property type="entry name" value="RgtA/B/C-like"/>
</dbReference>
<feature type="transmembrane region" description="Helical" evidence="8">
    <location>
        <begin position="344"/>
        <end position="367"/>
    </location>
</feature>
<protein>
    <submittedName>
        <fullName evidence="10">4-amino-4-deoxy-L-arabinose transferase</fullName>
    </submittedName>
</protein>
<evidence type="ECO:0000256" key="3">
    <source>
        <dbReference type="ARBA" id="ARBA00022676"/>
    </source>
</evidence>
<dbReference type="EMBL" id="UIGB01000001">
    <property type="protein sequence ID" value="SUU84527.1"/>
    <property type="molecule type" value="Genomic_DNA"/>
</dbReference>
<name>A0A380W8V7_AFIFE</name>
<evidence type="ECO:0000256" key="1">
    <source>
        <dbReference type="ARBA" id="ARBA00004651"/>
    </source>
</evidence>
<feature type="transmembrane region" description="Helical" evidence="8">
    <location>
        <begin position="93"/>
        <end position="109"/>
    </location>
</feature>
<evidence type="ECO:0000256" key="6">
    <source>
        <dbReference type="ARBA" id="ARBA00022989"/>
    </source>
</evidence>
<feature type="domain" description="Glycosyltransferase RgtA/B/C/D-like" evidence="9">
    <location>
        <begin position="67"/>
        <end position="225"/>
    </location>
</feature>
<proteinExistence type="predicted"/>
<evidence type="ECO:0000256" key="8">
    <source>
        <dbReference type="SAM" id="Phobius"/>
    </source>
</evidence>
<evidence type="ECO:0000313" key="11">
    <source>
        <dbReference type="Proteomes" id="UP000254343"/>
    </source>
</evidence>
<keyword evidence="6 8" id="KW-1133">Transmembrane helix</keyword>
<evidence type="ECO:0000256" key="7">
    <source>
        <dbReference type="ARBA" id="ARBA00023136"/>
    </source>
</evidence>
<dbReference type="PANTHER" id="PTHR33908:SF11">
    <property type="entry name" value="MEMBRANE PROTEIN"/>
    <property type="match status" value="1"/>
</dbReference>
<keyword evidence="2" id="KW-1003">Cell membrane</keyword>
<dbReference type="GO" id="GO:0009103">
    <property type="term" value="P:lipopolysaccharide biosynthetic process"/>
    <property type="evidence" value="ECO:0007669"/>
    <property type="project" value="UniProtKB-ARBA"/>
</dbReference>
<reference evidence="10 11" key="1">
    <citation type="submission" date="2018-06" db="EMBL/GenBank/DDBJ databases">
        <authorList>
            <consortium name="Pathogen Informatics"/>
            <person name="Doyle S."/>
        </authorList>
    </citation>
    <scope>NUCLEOTIDE SEQUENCE [LARGE SCALE GENOMIC DNA]</scope>
    <source>
        <strain evidence="10 11">NCTC12722</strain>
    </source>
</reference>
<evidence type="ECO:0000256" key="4">
    <source>
        <dbReference type="ARBA" id="ARBA00022679"/>
    </source>
</evidence>
<feature type="transmembrane region" description="Helical" evidence="8">
    <location>
        <begin position="208"/>
        <end position="228"/>
    </location>
</feature>